<protein>
    <recommendedName>
        <fullName evidence="3">DUF1499 domain-containing protein</fullName>
    </recommendedName>
</protein>
<organism evidence="1 2">
    <name type="scientific">Kocuria rosea</name>
    <name type="common">Deinococcus erythromyxa</name>
    <name type="synonym">Micrococcus rubens</name>
    <dbReference type="NCBI Taxonomy" id="1275"/>
    <lineage>
        <taxon>Bacteria</taxon>
        <taxon>Bacillati</taxon>
        <taxon>Actinomycetota</taxon>
        <taxon>Actinomycetes</taxon>
        <taxon>Micrococcales</taxon>
        <taxon>Micrococcaceae</taxon>
        <taxon>Kocuria</taxon>
    </lineage>
</organism>
<evidence type="ECO:0008006" key="3">
    <source>
        <dbReference type="Google" id="ProtNLM"/>
    </source>
</evidence>
<name>A0A4V3B2Z0_KOCRO</name>
<accession>A0A4V3B2Z0</accession>
<comment type="caution">
    <text evidence="1">The sequence shown here is derived from an EMBL/GenBank/DDBJ whole genome shotgun (WGS) entry which is preliminary data.</text>
</comment>
<proteinExistence type="predicted"/>
<sequence>MPSANKSRNLSIGRAIFITLSVLLTGLSLFLGFSPLVISIFAISPLLFLLGIEAWAHHSKSRTNTEDVTQYGITSDGMTASGQLRLSAPPERLPEIITAATHGIGSFMITAGDAHRARIETGMSMRSAGIVIDLTFEPVEPGTESQPMVVIKAESKPRVKTAISDFGQGKRDIALLFARIEDAHAYRTP</sequence>
<dbReference type="Proteomes" id="UP000295163">
    <property type="component" value="Unassembled WGS sequence"/>
</dbReference>
<dbReference type="EMBL" id="SMZT01000004">
    <property type="protein sequence ID" value="TDL42459.1"/>
    <property type="molecule type" value="Genomic_DNA"/>
</dbReference>
<evidence type="ECO:0000313" key="1">
    <source>
        <dbReference type="EMBL" id="TDL42459.1"/>
    </source>
</evidence>
<gene>
    <name evidence="1" type="ORF">E2R59_10970</name>
</gene>
<reference evidence="1 2" key="1">
    <citation type="submission" date="2019-03" db="EMBL/GenBank/DDBJ databases">
        <title>Genome Sequencing and Assembly of Various Microbes Isolated from Partially Reclaimed Soil and Acid Mine Drainage (AMD) Site.</title>
        <authorList>
            <person name="Steinbock B."/>
            <person name="Bechtold R."/>
            <person name="Sevigny J.L."/>
            <person name="Thomas D."/>
            <person name="Cuthill L.R."/>
            <person name="Aveiro Johannsen E.J."/>
            <person name="Thomas K."/>
            <person name="Ghosh A."/>
        </authorList>
    </citation>
    <scope>NUCLEOTIDE SEQUENCE [LARGE SCALE GENOMIC DNA]</scope>
    <source>
        <strain evidence="1 2">S-A3</strain>
    </source>
</reference>
<dbReference type="GeneID" id="64347938"/>
<dbReference type="AlphaFoldDB" id="A0A4V3B2Z0"/>
<dbReference type="RefSeq" id="WP_133410567.1">
    <property type="nucleotide sequence ID" value="NZ_SMZT01000004.1"/>
</dbReference>
<evidence type="ECO:0000313" key="2">
    <source>
        <dbReference type="Proteomes" id="UP000295163"/>
    </source>
</evidence>